<dbReference type="GO" id="GO:0004065">
    <property type="term" value="F:arylsulfatase activity"/>
    <property type="evidence" value="ECO:0007669"/>
    <property type="project" value="UniProtKB-EC"/>
</dbReference>
<dbReference type="Proteomes" id="UP000655830">
    <property type="component" value="Unassembled WGS sequence"/>
</dbReference>
<evidence type="ECO:0000256" key="1">
    <source>
        <dbReference type="ARBA" id="ARBA00022723"/>
    </source>
</evidence>
<dbReference type="GO" id="GO:0046872">
    <property type="term" value="F:metal ion binding"/>
    <property type="evidence" value="ECO:0007669"/>
    <property type="project" value="UniProtKB-KW"/>
</dbReference>
<dbReference type="AlphaFoldDB" id="A0A926EIN5"/>
<dbReference type="PANTHER" id="PTHR45953">
    <property type="entry name" value="IDURONATE 2-SULFATASE"/>
    <property type="match status" value="1"/>
</dbReference>
<dbReference type="GO" id="GO:0005737">
    <property type="term" value="C:cytoplasm"/>
    <property type="evidence" value="ECO:0007669"/>
    <property type="project" value="TreeGrafter"/>
</dbReference>
<dbReference type="Pfam" id="PF00884">
    <property type="entry name" value="Sulfatase"/>
    <property type="match status" value="1"/>
</dbReference>
<dbReference type="EC" id="3.1.6.1" evidence="4"/>
<dbReference type="RefSeq" id="WP_249332014.1">
    <property type="nucleotide sequence ID" value="NZ_JACRSY010000006.1"/>
</dbReference>
<dbReference type="InterPro" id="IPR017850">
    <property type="entry name" value="Alkaline_phosphatase_core_sf"/>
</dbReference>
<evidence type="ECO:0000313" key="4">
    <source>
        <dbReference type="EMBL" id="MBC8578882.1"/>
    </source>
</evidence>
<evidence type="ECO:0000313" key="5">
    <source>
        <dbReference type="Proteomes" id="UP000655830"/>
    </source>
</evidence>
<evidence type="ECO:0000259" key="3">
    <source>
        <dbReference type="Pfam" id="PF00884"/>
    </source>
</evidence>
<name>A0A926EIN5_9FIRM</name>
<keyword evidence="1" id="KW-0479">Metal-binding</keyword>
<comment type="caution">
    <text evidence="4">The sequence shown here is derived from an EMBL/GenBank/DDBJ whole genome shotgun (WGS) entry which is preliminary data.</text>
</comment>
<keyword evidence="2 4" id="KW-0378">Hydrolase</keyword>
<feature type="domain" description="Sulfatase N-terminal" evidence="3">
    <location>
        <begin position="4"/>
        <end position="347"/>
    </location>
</feature>
<dbReference type="InterPro" id="IPR000917">
    <property type="entry name" value="Sulfatase_N"/>
</dbReference>
<accession>A0A926EIN5</accession>
<reference evidence="4" key="1">
    <citation type="submission" date="2020-08" db="EMBL/GenBank/DDBJ databases">
        <title>Genome public.</title>
        <authorList>
            <person name="Liu C."/>
            <person name="Sun Q."/>
        </authorList>
    </citation>
    <scope>NUCLEOTIDE SEQUENCE</scope>
    <source>
        <strain evidence="4">NSJ-12</strain>
    </source>
</reference>
<dbReference type="Gene3D" id="3.40.720.10">
    <property type="entry name" value="Alkaline Phosphatase, subunit A"/>
    <property type="match status" value="1"/>
</dbReference>
<sequence length="473" mass="55253">MKQPNILLILCDQFRWDCLSIMGHPTVDTPNLDSLAKQGALFTNAYSPAPSCVPARASLFTGKSPNLTGFLGYTDGVNWEYENMLPEVLRNNGYQTHCVGKTHFFPQRKHGGFEGLESYEAWQKFDPYYVNDYHEWLKEKSNGLMSELDHGLDDNSWHARPSTLPEELHNNTWVVTKGLEFLRRRDHTRPYFLNLSFHRPHPPIDPPRYYWDEYMQKDLEEIPVGEWAKKHDKQVYDLNVWEGRLSEERIRKMRLGYYAQIAHIDTQIGRLIRELRHIGEMPDMILFTSDHGEMLGDHHLFRKTYAYEGSAAVPFIIWQKNKAGGTKEETPVVLQDIYSTILAYAGIDKPKDVEGVNLMPLINDKQSLERKWIHGEHSSCYSQEEAMQFMTDGKFKYIWFTHTGKEQLFNLEEDPYECYDLAQDEVYKPEIEKWRKRMVNYLATRPEDGLSDGIELKTGLLPVYRKKGNTNGR</sequence>
<dbReference type="NCBIfam" id="NF010322">
    <property type="entry name" value="PRK13759.1"/>
    <property type="match status" value="1"/>
</dbReference>
<dbReference type="CDD" id="cd16022">
    <property type="entry name" value="sulfatase_like"/>
    <property type="match status" value="1"/>
</dbReference>
<keyword evidence="5" id="KW-1185">Reference proteome</keyword>
<gene>
    <name evidence="4" type="ORF">H8718_04965</name>
</gene>
<dbReference type="PANTHER" id="PTHR45953:SF1">
    <property type="entry name" value="IDURONATE 2-SULFATASE"/>
    <property type="match status" value="1"/>
</dbReference>
<protein>
    <submittedName>
        <fullName evidence="4">Arylsulfatase</fullName>
        <ecNumber evidence="4">3.1.6.1</ecNumber>
    </submittedName>
</protein>
<dbReference type="SUPFAM" id="SSF53649">
    <property type="entry name" value="Alkaline phosphatase-like"/>
    <property type="match status" value="1"/>
</dbReference>
<dbReference type="EMBL" id="JACRSY010000006">
    <property type="protein sequence ID" value="MBC8578882.1"/>
    <property type="molecule type" value="Genomic_DNA"/>
</dbReference>
<proteinExistence type="predicted"/>
<organism evidence="4 5">
    <name type="scientific">Zhenhengia yiwuensis</name>
    <dbReference type="NCBI Taxonomy" id="2763666"/>
    <lineage>
        <taxon>Bacteria</taxon>
        <taxon>Bacillati</taxon>
        <taxon>Bacillota</taxon>
        <taxon>Clostridia</taxon>
        <taxon>Lachnospirales</taxon>
        <taxon>Lachnospiraceae</taxon>
        <taxon>Zhenhengia</taxon>
    </lineage>
</organism>
<evidence type="ECO:0000256" key="2">
    <source>
        <dbReference type="ARBA" id="ARBA00022801"/>
    </source>
</evidence>